<evidence type="ECO:0000256" key="1">
    <source>
        <dbReference type="ARBA" id="ARBA00022729"/>
    </source>
</evidence>
<evidence type="ECO:0000256" key="2">
    <source>
        <dbReference type="ARBA" id="ARBA00023136"/>
    </source>
</evidence>
<accession>A0A084IGL4</accession>
<evidence type="ECO:0000256" key="3">
    <source>
        <dbReference type="ARBA" id="ARBA00023237"/>
    </source>
</evidence>
<dbReference type="Proteomes" id="UP000028302">
    <property type="component" value="Unassembled WGS sequence"/>
</dbReference>
<dbReference type="PROSITE" id="PS51257">
    <property type="entry name" value="PROKAR_LIPOPROTEIN"/>
    <property type="match status" value="1"/>
</dbReference>
<dbReference type="PATRIC" id="fig|1304275.5.peg.3678"/>
<evidence type="ECO:0000313" key="7">
    <source>
        <dbReference type="EMBL" id="KEZ75848.1"/>
    </source>
</evidence>
<comment type="subcellular location">
    <subcellularLocation>
        <location evidence="4">Cell outer membrane</location>
        <topology evidence="4">Lipid-anchor</topology>
    </subcellularLocation>
</comment>
<dbReference type="InterPro" id="IPR018391">
    <property type="entry name" value="PQQ_b-propeller_rpt"/>
</dbReference>
<evidence type="ECO:0000256" key="5">
    <source>
        <dbReference type="SAM" id="SignalP"/>
    </source>
</evidence>
<comment type="function">
    <text evidence="4">Part of the outer membrane protein assembly complex, which is involved in assembly and insertion of beta-barrel proteins into the outer membrane.</text>
</comment>
<dbReference type="RefSeq" id="WP_051883755.1">
    <property type="nucleotide sequence ID" value="NZ_APNK01000049.1"/>
</dbReference>
<keyword evidence="4 7" id="KW-0449">Lipoprotein</keyword>
<dbReference type="InterPro" id="IPR002372">
    <property type="entry name" value="PQQ_rpt_dom"/>
</dbReference>
<feature type="chain" id="PRO_5008982060" description="Outer membrane protein assembly factor BamB" evidence="5">
    <location>
        <begin position="18"/>
        <end position="390"/>
    </location>
</feature>
<dbReference type="Gene3D" id="2.130.10.10">
    <property type="entry name" value="YVTN repeat-like/Quinoprotein amine dehydrogenase"/>
    <property type="match status" value="1"/>
</dbReference>
<feature type="signal peptide" evidence="5">
    <location>
        <begin position="1"/>
        <end position="17"/>
    </location>
</feature>
<feature type="domain" description="Pyrrolo-quinoline quinone repeat" evidence="6">
    <location>
        <begin position="81"/>
        <end position="312"/>
    </location>
</feature>
<dbReference type="PANTHER" id="PTHR34512">
    <property type="entry name" value="CELL SURFACE PROTEIN"/>
    <property type="match status" value="1"/>
</dbReference>
<dbReference type="STRING" id="1304275.C41B8_17993"/>
<dbReference type="SMART" id="SM00564">
    <property type="entry name" value="PQQ"/>
    <property type="match status" value="7"/>
</dbReference>
<keyword evidence="4" id="KW-0564">Palmitate</keyword>
<comment type="similarity">
    <text evidence="4">Belongs to the BamB family.</text>
</comment>
<gene>
    <name evidence="4" type="primary">bamB</name>
    <name evidence="7" type="ORF">C41B8_17993</name>
</gene>
<dbReference type="PANTHER" id="PTHR34512:SF30">
    <property type="entry name" value="OUTER MEMBRANE PROTEIN ASSEMBLY FACTOR BAMB"/>
    <property type="match status" value="1"/>
</dbReference>
<proteinExistence type="inferred from homology"/>
<evidence type="ECO:0000259" key="6">
    <source>
        <dbReference type="Pfam" id="PF13360"/>
    </source>
</evidence>
<organism evidence="7 8">
    <name type="scientific">Salinisphaera hydrothermalis (strain C41B8)</name>
    <dbReference type="NCBI Taxonomy" id="1304275"/>
    <lineage>
        <taxon>Bacteria</taxon>
        <taxon>Pseudomonadati</taxon>
        <taxon>Pseudomonadota</taxon>
        <taxon>Gammaproteobacteria</taxon>
        <taxon>Salinisphaerales</taxon>
        <taxon>Salinisphaeraceae</taxon>
        <taxon>Salinisphaera</taxon>
    </lineage>
</organism>
<dbReference type="NCBIfam" id="TIGR03300">
    <property type="entry name" value="assembly_YfgL"/>
    <property type="match status" value="1"/>
</dbReference>
<comment type="caution">
    <text evidence="7">The sequence shown here is derived from an EMBL/GenBank/DDBJ whole genome shotgun (WGS) entry which is preliminary data.</text>
</comment>
<dbReference type="eggNOG" id="COG1520">
    <property type="taxonomic scope" value="Bacteria"/>
</dbReference>
<dbReference type="EMBL" id="APNK01000049">
    <property type="protein sequence ID" value="KEZ75848.1"/>
    <property type="molecule type" value="Genomic_DNA"/>
</dbReference>
<dbReference type="InterPro" id="IPR017687">
    <property type="entry name" value="BamB"/>
</dbReference>
<name>A0A084IGL4_SALHC</name>
<evidence type="ECO:0000313" key="8">
    <source>
        <dbReference type="Proteomes" id="UP000028302"/>
    </source>
</evidence>
<dbReference type="InterPro" id="IPR015943">
    <property type="entry name" value="WD40/YVTN_repeat-like_dom_sf"/>
</dbReference>
<protein>
    <recommendedName>
        <fullName evidence="4">Outer membrane protein assembly factor BamB</fullName>
    </recommendedName>
</protein>
<dbReference type="GO" id="GO:0051205">
    <property type="term" value="P:protein insertion into membrane"/>
    <property type="evidence" value="ECO:0007669"/>
    <property type="project" value="UniProtKB-UniRule"/>
</dbReference>
<reference evidence="7 8" key="1">
    <citation type="submission" date="2013-03" db="EMBL/GenBank/DDBJ databases">
        <title>Salinisphaera hydrothermalis C41B8 Genome Sequencing.</title>
        <authorList>
            <person name="Li C."/>
            <person name="Lai Q."/>
            <person name="Shao Z."/>
        </authorList>
    </citation>
    <scope>NUCLEOTIDE SEQUENCE [LARGE SCALE GENOMIC DNA]</scope>
    <source>
        <strain evidence="7 8">C41B8</strain>
    </source>
</reference>
<evidence type="ECO:0000256" key="4">
    <source>
        <dbReference type="HAMAP-Rule" id="MF_00923"/>
    </source>
</evidence>
<keyword evidence="8" id="KW-1185">Reference proteome</keyword>
<dbReference type="AlphaFoldDB" id="A0A084IGL4"/>
<keyword evidence="3 4" id="KW-0998">Cell outer membrane</keyword>
<dbReference type="SUPFAM" id="SSF50998">
    <property type="entry name" value="Quinoprotein alcohol dehydrogenase-like"/>
    <property type="match status" value="1"/>
</dbReference>
<dbReference type="HAMAP" id="MF_00923">
    <property type="entry name" value="OM_assembly_BamB"/>
    <property type="match status" value="1"/>
</dbReference>
<keyword evidence="2 4" id="KW-0472">Membrane</keyword>
<dbReference type="InterPro" id="IPR011047">
    <property type="entry name" value="Quinoprotein_ADH-like_sf"/>
</dbReference>
<dbReference type="OrthoDB" id="5173551at2"/>
<keyword evidence="1 4" id="KW-0732">Signal</keyword>
<dbReference type="Pfam" id="PF13360">
    <property type="entry name" value="PQQ_2"/>
    <property type="match status" value="1"/>
</dbReference>
<dbReference type="GO" id="GO:0009279">
    <property type="term" value="C:cell outer membrane"/>
    <property type="evidence" value="ECO:0007669"/>
    <property type="project" value="UniProtKB-SubCell"/>
</dbReference>
<dbReference type="GO" id="GO:0043165">
    <property type="term" value="P:Gram-negative-bacterium-type cell outer membrane assembly"/>
    <property type="evidence" value="ECO:0007669"/>
    <property type="project" value="UniProtKB-UniRule"/>
</dbReference>
<comment type="subunit">
    <text evidence="4">Part of the Bam complex.</text>
</comment>
<sequence>MKNYRRTLACLTPLLVAATVGLTGCGGGSTIAQPKPLTQLPNPEFRMQVLWHANGGDGAGKYESGFEPAVANGRVYVANSNGEVVALNLANGHRVWHVNTDEKLIAGPSVIDGTLLVGTRNGEVIALSAADGSKDWSADLSSEVIAAPAGTSKEVVARTVDGHVAALDMATGDRIWTVEDNVPNLTMRGTASPVIQGNTVYIGTDGGKVQALDLATGEQRWEQTVALPEGRSELDRIVDVDANPLIDGNTIYAISAGDSLVALSKNGGQIGWKHKVASENNLAADNNNLYATDMDSVVWGISRATGEPVWKQDALKYRKLSAPAVVDGHVLVGDYEGYLHWLSPSDGSIEGRGRPFGEAIRAQPVVVGDRAIVLGAGGEVAAVRFDARGS</sequence>